<dbReference type="InterPro" id="IPR038261">
    <property type="entry name" value="GPP34-like_sf"/>
</dbReference>
<dbReference type="GO" id="GO:0070273">
    <property type="term" value="F:phosphatidylinositol-4-phosphate binding"/>
    <property type="evidence" value="ECO:0007669"/>
    <property type="project" value="InterPro"/>
</dbReference>
<evidence type="ECO:0000256" key="1">
    <source>
        <dbReference type="ARBA" id="ARBA00004255"/>
    </source>
</evidence>
<reference evidence="5 6" key="1">
    <citation type="submission" date="2016-10" db="EMBL/GenBank/DDBJ databases">
        <authorList>
            <person name="de Groot N.N."/>
        </authorList>
    </citation>
    <scope>NUCLEOTIDE SEQUENCE [LARGE SCALE GENOMIC DNA]</scope>
    <source>
        <strain evidence="5 6">DSM 44637</strain>
    </source>
</reference>
<evidence type="ECO:0000313" key="6">
    <source>
        <dbReference type="Proteomes" id="UP000199137"/>
    </source>
</evidence>
<dbReference type="EMBL" id="FOWC01000003">
    <property type="protein sequence ID" value="SFO86870.1"/>
    <property type="molecule type" value="Genomic_DNA"/>
</dbReference>
<gene>
    <name evidence="5" type="ORF">SAMN05421854_103285</name>
</gene>
<organism evidence="5 6">
    <name type="scientific">Amycolatopsis rubida</name>
    <dbReference type="NCBI Taxonomy" id="112413"/>
    <lineage>
        <taxon>Bacteria</taxon>
        <taxon>Bacillati</taxon>
        <taxon>Actinomycetota</taxon>
        <taxon>Actinomycetes</taxon>
        <taxon>Pseudonocardiales</taxon>
        <taxon>Pseudonocardiaceae</taxon>
        <taxon>Amycolatopsis</taxon>
    </lineage>
</organism>
<keyword evidence="2" id="KW-0333">Golgi apparatus</keyword>
<dbReference type="GO" id="GO:0005737">
    <property type="term" value="C:cytoplasm"/>
    <property type="evidence" value="ECO:0007669"/>
    <property type="project" value="UniProtKB-ARBA"/>
</dbReference>
<dbReference type="Proteomes" id="UP000199137">
    <property type="component" value="Unassembled WGS sequence"/>
</dbReference>
<dbReference type="GO" id="GO:0012505">
    <property type="term" value="C:endomembrane system"/>
    <property type="evidence" value="ECO:0007669"/>
    <property type="project" value="UniProtKB-ARBA"/>
</dbReference>
<dbReference type="OrthoDB" id="4717569at2"/>
<evidence type="ECO:0000256" key="3">
    <source>
        <dbReference type="ARBA" id="ARBA00023121"/>
    </source>
</evidence>
<protein>
    <submittedName>
        <fullName evidence="5">Golgi phosphoprotein 3 (GPP34)</fullName>
    </submittedName>
</protein>
<evidence type="ECO:0000256" key="2">
    <source>
        <dbReference type="ARBA" id="ARBA00023034"/>
    </source>
</evidence>
<dbReference type="Pfam" id="PF05719">
    <property type="entry name" value="GPP34"/>
    <property type="match status" value="1"/>
</dbReference>
<dbReference type="STRING" id="112413.SAMN05421854_103285"/>
<dbReference type="InterPro" id="IPR008628">
    <property type="entry name" value="GPP34-like"/>
</dbReference>
<dbReference type="Gene3D" id="1.10.3630.10">
    <property type="entry name" value="yeast vps74-n-term truncation variant domain like"/>
    <property type="match status" value="1"/>
</dbReference>
<sequence>MSDSLPARAYFLACDPDGGPVSRRPRAALLVRAAAVTDLVLRGNLRDQRGHAEPTGAAPTGDLLLDDLLADLRTRSPASWRALLRRGKNDTLQSLETQLSAAGLLEEGSSSILHRKVVVPSDPTRVRDAHARLDHALTAPLSEVDASAAALASLAAASGAGMSRSDARRHADRLKELEKLAGPVLPALRKAVAGRRAARIAAFSGSSGG</sequence>
<evidence type="ECO:0000256" key="4">
    <source>
        <dbReference type="ARBA" id="ARBA00023136"/>
    </source>
</evidence>
<keyword evidence="4" id="KW-0472">Membrane</keyword>
<accession>A0A1I5KP53</accession>
<dbReference type="AlphaFoldDB" id="A0A1I5KP53"/>
<proteinExistence type="predicted"/>
<keyword evidence="3" id="KW-0446">Lipid-binding</keyword>
<dbReference type="RefSeq" id="WP_093573619.1">
    <property type="nucleotide sequence ID" value="NZ_FOWC01000003.1"/>
</dbReference>
<comment type="subcellular location">
    <subcellularLocation>
        <location evidence="1">Golgi apparatus membrane</location>
        <topology evidence="1">Peripheral membrane protein</topology>
        <orientation evidence="1">Cytoplasmic side</orientation>
    </subcellularLocation>
</comment>
<evidence type="ECO:0000313" key="5">
    <source>
        <dbReference type="EMBL" id="SFO86870.1"/>
    </source>
</evidence>
<name>A0A1I5KP53_9PSEU</name>